<dbReference type="SUPFAM" id="SSF158548">
    <property type="entry name" value="FLJ32549 domain-like"/>
    <property type="match status" value="1"/>
</dbReference>
<dbReference type="PANTHER" id="PTHR31581:SF1">
    <property type="entry name" value="KICSTOR SUBUNIT 2"/>
    <property type="match status" value="1"/>
</dbReference>
<reference evidence="1 2" key="1">
    <citation type="submission" date="2019-07" db="EMBL/GenBank/DDBJ databases">
        <authorList>
            <person name="Jastrzebski P J."/>
            <person name="Paukszto L."/>
            <person name="Jastrzebski P J."/>
        </authorList>
    </citation>
    <scope>NUCLEOTIDE SEQUENCE [LARGE SCALE GENOMIC DNA]</scope>
    <source>
        <strain evidence="1 2">WMS-il1</strain>
    </source>
</reference>
<sequence>MSYGVDLMPCLTSYVLAFCSSSLDKVKESLNAFPDSMNVKYGDSTTSLKNILIFAFQHERRYQNLQFAPSKSVFNRQEHLYDAFSHVHSVCEDLIHPYRRLLSGVLPTQISSLLEYLQYFCQIRCKLLSFFAIVSNPDIDMCSSAENFSSALEDTLALDVPVNSLQSAADPLVKMVSLEIEILARLFKLQCQLSNLEFLNSILSLRSLSIKLDKYSTRNNMVIEAPTPFMNWLREFHSLLLAKFTLYWYTLFHPIAIKPIDVQHNLTKENPHIVLRIQEFVKQHEGSSVSIFFDACLQDFEYLGHSYVPPGAAGMYVKSSITIPCIFTYPPTKSNAVPKKDYWVIVRTLHSLLTVTSWKPPRLIVGQFEAQLGKTFFLQKLEKRYYMAVAVEDEHGALVENSHIRDFINRICDSTQIIDVARGLQSRG</sequence>
<dbReference type="PANTHER" id="PTHR31581">
    <property type="entry name" value="KICSTOR COMPLEX PROTEIN C12ORF66"/>
    <property type="match status" value="1"/>
</dbReference>
<dbReference type="GO" id="GO:1904262">
    <property type="term" value="P:negative regulation of TORC1 signaling"/>
    <property type="evidence" value="ECO:0007669"/>
    <property type="project" value="TreeGrafter"/>
</dbReference>
<organism evidence="1 2">
    <name type="scientific">Hymenolepis diminuta</name>
    <name type="common">Rat tapeworm</name>
    <dbReference type="NCBI Taxonomy" id="6216"/>
    <lineage>
        <taxon>Eukaryota</taxon>
        <taxon>Metazoa</taxon>
        <taxon>Spiralia</taxon>
        <taxon>Lophotrochozoa</taxon>
        <taxon>Platyhelminthes</taxon>
        <taxon>Cestoda</taxon>
        <taxon>Eucestoda</taxon>
        <taxon>Cyclophyllidea</taxon>
        <taxon>Hymenolepididae</taxon>
        <taxon>Hymenolepis</taxon>
    </lineage>
</organism>
<dbReference type="GO" id="GO:0061462">
    <property type="term" value="P:protein localization to lysosome"/>
    <property type="evidence" value="ECO:0007669"/>
    <property type="project" value="TreeGrafter"/>
</dbReference>
<accession>A0A564YHJ1</accession>
<dbReference type="GO" id="GO:0042149">
    <property type="term" value="P:cellular response to glucose starvation"/>
    <property type="evidence" value="ECO:0007669"/>
    <property type="project" value="TreeGrafter"/>
</dbReference>
<dbReference type="Pfam" id="PF09404">
    <property type="entry name" value="C12orf66_like"/>
    <property type="match status" value="1"/>
</dbReference>
<dbReference type="SUPFAM" id="SSF160651">
    <property type="entry name" value="FLJ32549 C-terminal domain-like"/>
    <property type="match status" value="1"/>
</dbReference>
<dbReference type="GO" id="GO:0034198">
    <property type="term" value="P:cellular response to amino acid starvation"/>
    <property type="evidence" value="ECO:0007669"/>
    <property type="project" value="TreeGrafter"/>
</dbReference>
<dbReference type="AlphaFoldDB" id="A0A564YHJ1"/>
<proteinExistence type="predicted"/>
<dbReference type="Proteomes" id="UP000321570">
    <property type="component" value="Unassembled WGS sequence"/>
</dbReference>
<gene>
    <name evidence="1" type="ORF">WMSIL1_LOCUS6846</name>
</gene>
<name>A0A564YHJ1_HYMDI</name>
<dbReference type="EMBL" id="CABIJS010000222">
    <property type="protein sequence ID" value="VUZ46767.1"/>
    <property type="molecule type" value="Genomic_DNA"/>
</dbReference>
<evidence type="ECO:0000313" key="2">
    <source>
        <dbReference type="Proteomes" id="UP000321570"/>
    </source>
</evidence>
<protein>
    <submittedName>
        <fullName evidence="1">Uncharacterized protein</fullName>
    </submittedName>
</protein>
<evidence type="ECO:0000313" key="1">
    <source>
        <dbReference type="EMBL" id="VUZ46767.1"/>
    </source>
</evidence>
<keyword evidence="2" id="KW-1185">Reference proteome</keyword>
<dbReference type="InterPro" id="IPR038060">
    <property type="entry name" value="C12orf66-like_central_sf"/>
</dbReference>
<dbReference type="InterPro" id="IPR018544">
    <property type="entry name" value="KICS_2"/>
</dbReference>
<dbReference type="Gene3D" id="1.10.3450.30">
    <property type="match status" value="1"/>
</dbReference>